<gene>
    <name evidence="3" type="ORF">GMBLW1_12360</name>
</gene>
<keyword evidence="2" id="KW-0812">Transmembrane</keyword>
<dbReference type="EMBL" id="LR586016">
    <property type="protein sequence ID" value="VIP02724.1"/>
    <property type="molecule type" value="Genomic_DNA"/>
</dbReference>
<dbReference type="AlphaFoldDB" id="A0A6C2YMW7"/>
<keyword evidence="2" id="KW-1133">Transmembrane helix</keyword>
<proteinExistence type="predicted"/>
<keyword evidence="4" id="KW-1185">Reference proteome</keyword>
<dbReference type="Proteomes" id="UP000464378">
    <property type="component" value="Chromosome"/>
</dbReference>
<dbReference type="KEGG" id="tim:GMBLW1_12360"/>
<sequence>MATDLKPTPDLVPPSESFWQQYNHNREFPIGVLLGCVVYALVALVIVLTMRYLMIGPSTKPVPIKPVIYIAGDENEDGDGGRPGEEGGPVGERVPMNQPQTLTPPTTPELMAPKENQSNLSPTIDAQELSASDEGMRAAAFDKMAALDETIRNKITGGAKKDTGGNGNGASALPGVGDGEGGFGGTKTSRRIIRWKLVFNTRSGTDYLAQLAALEASIAVPEAPSWDRLRMYPNPNDSKRYEAADPTTFPEMHFIDDRRSSVSEVAEALNLNETPPYFLAFIPKKMEEELARLERGFRNRKEEEIASTTFQVLVVNGKPQIRVTDQQLKR</sequence>
<evidence type="ECO:0000313" key="3">
    <source>
        <dbReference type="EMBL" id="VIP02724.1"/>
    </source>
</evidence>
<dbReference type="InParanoid" id="A0A6C2YMW7"/>
<reference evidence="3" key="1">
    <citation type="submission" date="2019-04" db="EMBL/GenBank/DDBJ databases">
        <authorList>
            <consortium name="Science for Life Laboratories"/>
        </authorList>
    </citation>
    <scope>NUCLEOTIDE SEQUENCE</scope>
    <source>
        <strain evidence="3">MBLW1</strain>
    </source>
</reference>
<evidence type="ECO:0000256" key="2">
    <source>
        <dbReference type="SAM" id="Phobius"/>
    </source>
</evidence>
<protein>
    <submittedName>
        <fullName evidence="3">Uncharacterized protein</fullName>
    </submittedName>
</protein>
<dbReference type="EMBL" id="LR593887">
    <property type="protein sequence ID" value="VTS02263.1"/>
    <property type="molecule type" value="Genomic_DNA"/>
</dbReference>
<feature type="region of interest" description="Disordered" evidence="1">
    <location>
        <begin position="73"/>
        <end position="109"/>
    </location>
</feature>
<feature type="compositionally biased region" description="Low complexity" evidence="1">
    <location>
        <begin position="91"/>
        <end position="104"/>
    </location>
</feature>
<feature type="region of interest" description="Disordered" evidence="1">
    <location>
        <begin position="157"/>
        <end position="185"/>
    </location>
</feature>
<keyword evidence="2" id="KW-0472">Membrane</keyword>
<dbReference type="RefSeq" id="WP_162657869.1">
    <property type="nucleotide sequence ID" value="NZ_LR593887.1"/>
</dbReference>
<feature type="compositionally biased region" description="Gly residues" evidence="1">
    <location>
        <begin position="176"/>
        <end position="185"/>
    </location>
</feature>
<accession>A0A6C2YMW7</accession>
<name>A0A6C2YMW7_9BACT</name>
<feature type="transmembrane region" description="Helical" evidence="2">
    <location>
        <begin position="28"/>
        <end position="50"/>
    </location>
</feature>
<evidence type="ECO:0000313" key="4">
    <source>
        <dbReference type="Proteomes" id="UP000464378"/>
    </source>
</evidence>
<organism evidence="3">
    <name type="scientific">Tuwongella immobilis</name>
    <dbReference type="NCBI Taxonomy" id="692036"/>
    <lineage>
        <taxon>Bacteria</taxon>
        <taxon>Pseudomonadati</taxon>
        <taxon>Planctomycetota</taxon>
        <taxon>Planctomycetia</taxon>
        <taxon>Gemmatales</taxon>
        <taxon>Gemmataceae</taxon>
        <taxon>Tuwongella</taxon>
    </lineage>
</organism>
<evidence type="ECO:0000256" key="1">
    <source>
        <dbReference type="SAM" id="MobiDB-lite"/>
    </source>
</evidence>